<proteinExistence type="predicted"/>
<dbReference type="RefSeq" id="WP_138131151.1">
    <property type="nucleotide sequence ID" value="NZ_VBWO01000008.1"/>
</dbReference>
<dbReference type="EMBL" id="VBWO01000008">
    <property type="protein sequence ID" value="TLF38846.1"/>
    <property type="molecule type" value="Genomic_DNA"/>
</dbReference>
<dbReference type="Pfam" id="PF04734">
    <property type="entry name" value="Ceramidase_alk"/>
    <property type="match status" value="1"/>
</dbReference>
<evidence type="ECO:0000313" key="2">
    <source>
        <dbReference type="EMBL" id="TLF38846.1"/>
    </source>
</evidence>
<sequence length="432" mass="48549">MRIGHARIDITPHRQPFYLLGYKTELRNRPAKGIHDHIFINALLFEDSDGKRCFLATGDLLELEDVVAADIKQHLAANFKIDQANIIVGVTHDHSSVRDYHRTWEFGRFSQSYYDFFINCFVQAFAKCEASLQQAVAHYGQKLITGFYGSRNHKGQLADNIVSVTTFSSARDAKPFAGIVNMAVHSTILSGLNMELTADLAGNTCKQIQEHWGYFPLMLIGCAGDSSNQFFRKARNFEELATTSRGLGDAISKIQTTTSVNLGLIRNLKLSYEIVNDKTKYDIELHRLIDRMKNGQLAQTGSQSVSELIKKCEHQLQKPQFYDVLTLGFVDIGDLRFMVFPGELASAGASLLRSSTNKTVLIAGYSNGFHYYFLPASEYEESFETIGNPVPAGTFEAIIDQFRYGSHILDVFERARIERQHHVNALPDDGQN</sequence>
<evidence type="ECO:0000259" key="1">
    <source>
        <dbReference type="Pfam" id="PF04734"/>
    </source>
</evidence>
<reference evidence="2 3" key="1">
    <citation type="submission" date="2019-05" db="EMBL/GenBank/DDBJ databases">
        <title>Genome-based reclassification of Lactobacillus casei as Lactobacillus casei subsp. casei. subsp.nov., description of Lactobacillus casei subsp. zeae subsp. nov., and emended description of Lactobacillus casei.</title>
        <authorList>
            <person name="Huang C.-H."/>
        </authorList>
    </citation>
    <scope>NUCLEOTIDE SEQUENCE [LARGE SCALE GENOMIC DNA]</scope>
    <source>
        <strain evidence="2 3">CRBIP24.44</strain>
    </source>
</reference>
<protein>
    <submittedName>
        <fullName evidence="2">Alkaline ceramidase</fullName>
    </submittedName>
</protein>
<accession>A0A5R8LNM8</accession>
<dbReference type="InterPro" id="IPR031329">
    <property type="entry name" value="NEUT/ALK_ceramidase_N"/>
</dbReference>
<comment type="caution">
    <text evidence="2">The sequence shown here is derived from an EMBL/GenBank/DDBJ whole genome shotgun (WGS) entry which is preliminary data.</text>
</comment>
<evidence type="ECO:0000313" key="3">
    <source>
        <dbReference type="Proteomes" id="UP000309885"/>
    </source>
</evidence>
<dbReference type="Proteomes" id="UP000309885">
    <property type="component" value="Unassembled WGS sequence"/>
</dbReference>
<gene>
    <name evidence="2" type="ORF">FEI15_09265</name>
</gene>
<dbReference type="AlphaFoldDB" id="A0A5R8LNM8"/>
<organism evidence="2 3">
    <name type="scientific">Lacticaseibacillus zeae</name>
    <name type="common">Lactobacillus zeae</name>
    <dbReference type="NCBI Taxonomy" id="57037"/>
    <lineage>
        <taxon>Bacteria</taxon>
        <taxon>Bacillati</taxon>
        <taxon>Bacillota</taxon>
        <taxon>Bacilli</taxon>
        <taxon>Lactobacillales</taxon>
        <taxon>Lactobacillaceae</taxon>
        <taxon>Lacticaseibacillus</taxon>
    </lineage>
</organism>
<feature type="domain" description="Neutral/alkaline non-lysosomal ceramidase N-terminal" evidence="1">
    <location>
        <begin position="2"/>
        <end position="153"/>
    </location>
</feature>
<name>A0A5R8LNM8_LACZE</name>